<dbReference type="GO" id="GO:0005524">
    <property type="term" value="F:ATP binding"/>
    <property type="evidence" value="ECO:0007669"/>
    <property type="project" value="UniProtKB-KW"/>
</dbReference>
<feature type="domain" description="Response regulatory" evidence="4">
    <location>
        <begin position="15"/>
        <end position="132"/>
    </location>
</feature>
<dbReference type="Gene3D" id="3.40.50.300">
    <property type="entry name" value="P-loop containing nucleotide triphosphate hydrolases"/>
    <property type="match status" value="1"/>
</dbReference>
<dbReference type="InterPro" id="IPR050625">
    <property type="entry name" value="ParA/MinD_ATPase"/>
</dbReference>
<dbReference type="SUPFAM" id="SSF52540">
    <property type="entry name" value="P-loop containing nucleoside triphosphate hydrolases"/>
    <property type="match status" value="1"/>
</dbReference>
<dbReference type="GO" id="GO:0000160">
    <property type="term" value="P:phosphorelay signal transduction system"/>
    <property type="evidence" value="ECO:0007669"/>
    <property type="project" value="InterPro"/>
</dbReference>
<keyword evidence="2" id="KW-0067">ATP-binding</keyword>
<evidence type="ECO:0000313" key="6">
    <source>
        <dbReference type="Proteomes" id="UP000249842"/>
    </source>
</evidence>
<dbReference type="Pfam" id="PF13614">
    <property type="entry name" value="AAA_31"/>
    <property type="match status" value="1"/>
</dbReference>
<evidence type="ECO:0000256" key="3">
    <source>
        <dbReference type="PROSITE-ProRule" id="PRU00169"/>
    </source>
</evidence>
<dbReference type="InterPro" id="IPR027417">
    <property type="entry name" value="P-loop_NTPase"/>
</dbReference>
<accession>A0A328B4C0</accession>
<dbReference type="EMBL" id="QFYP01000001">
    <property type="protein sequence ID" value="RAK60704.1"/>
    <property type="molecule type" value="Genomic_DNA"/>
</dbReference>
<dbReference type="InterPro" id="IPR011006">
    <property type="entry name" value="CheY-like_superfamily"/>
</dbReference>
<reference evidence="6" key="1">
    <citation type="submission" date="2018-05" db="EMBL/GenBank/DDBJ databases">
        <authorList>
            <person name="Li X."/>
        </authorList>
    </citation>
    <scope>NUCLEOTIDE SEQUENCE [LARGE SCALE GENOMIC DNA]</scope>
    <source>
        <strain evidence="6">HKS-05</strain>
    </source>
</reference>
<keyword evidence="1" id="KW-0547">Nucleotide-binding</keyword>
<dbReference type="GO" id="GO:0005829">
    <property type="term" value="C:cytosol"/>
    <property type="evidence" value="ECO:0007669"/>
    <property type="project" value="TreeGrafter"/>
</dbReference>
<sequence>MALPLIAQTGQAAPDFLALVADDVTREGVRQAAAQFGWPPGRVREGGVAAARAYLETSPAPAILLVDVSDCDDVLAAMDGLAEFCDAHTRVVAIGMVNDISLYRALMQLGVSDYLVKPLSAEALAEALRRAERSERPAPTSRPSRTVALIGARGGVGATSLAVSLAWGLAHEQQLRTVLLDLDLQFGAAALSLDLETGRGLRELLSHPERIDSLLIGSAVSPAGERLRILGAEESLEAQIDVGPEGLEALVATLSEGADVIVIDTPRRLDALSRAALAQADVVGVVTDLSLPAMRDAQRLLKLLAATRPDGEVLLIGNRVGGVAGEVPRSEFERAAGRALDFAVPFDAKAAAAAAEQGKSLLSVARPGPAATELRRLVGRFAGAATAAAAAEKSSWFTRVLGK</sequence>
<dbReference type="RefSeq" id="WP_111457996.1">
    <property type="nucleotide sequence ID" value="NZ_QFYP01000001.1"/>
</dbReference>
<evidence type="ECO:0000313" key="5">
    <source>
        <dbReference type="EMBL" id="RAK60704.1"/>
    </source>
</evidence>
<evidence type="ECO:0000256" key="2">
    <source>
        <dbReference type="ARBA" id="ARBA00022840"/>
    </source>
</evidence>
<dbReference type="AlphaFoldDB" id="A0A328B4C0"/>
<dbReference type="Gene3D" id="3.40.50.2300">
    <property type="match status" value="1"/>
</dbReference>
<dbReference type="OrthoDB" id="9783172at2"/>
<proteinExistence type="predicted"/>
<dbReference type="InterPro" id="IPR001789">
    <property type="entry name" value="Sig_transdc_resp-reg_receiver"/>
</dbReference>
<dbReference type="GO" id="GO:0016887">
    <property type="term" value="F:ATP hydrolysis activity"/>
    <property type="evidence" value="ECO:0007669"/>
    <property type="project" value="TreeGrafter"/>
</dbReference>
<organism evidence="5 6">
    <name type="scientific">Phenylobacterium hankyongense</name>
    <dbReference type="NCBI Taxonomy" id="1813876"/>
    <lineage>
        <taxon>Bacteria</taxon>
        <taxon>Pseudomonadati</taxon>
        <taxon>Pseudomonadota</taxon>
        <taxon>Alphaproteobacteria</taxon>
        <taxon>Caulobacterales</taxon>
        <taxon>Caulobacteraceae</taxon>
        <taxon>Phenylobacterium</taxon>
    </lineage>
</organism>
<dbReference type="GO" id="GO:0009898">
    <property type="term" value="C:cytoplasmic side of plasma membrane"/>
    <property type="evidence" value="ECO:0007669"/>
    <property type="project" value="TreeGrafter"/>
</dbReference>
<dbReference type="Proteomes" id="UP000249842">
    <property type="component" value="Unassembled WGS sequence"/>
</dbReference>
<dbReference type="PANTHER" id="PTHR43384">
    <property type="entry name" value="SEPTUM SITE-DETERMINING PROTEIN MIND HOMOLOG, CHLOROPLASTIC-RELATED"/>
    <property type="match status" value="1"/>
</dbReference>
<keyword evidence="3" id="KW-0597">Phosphoprotein</keyword>
<name>A0A328B4C0_9CAUL</name>
<dbReference type="InterPro" id="IPR025669">
    <property type="entry name" value="AAA_dom"/>
</dbReference>
<evidence type="ECO:0000256" key="1">
    <source>
        <dbReference type="ARBA" id="ARBA00022741"/>
    </source>
</evidence>
<dbReference type="SUPFAM" id="SSF52172">
    <property type="entry name" value="CheY-like"/>
    <property type="match status" value="1"/>
</dbReference>
<dbReference type="PROSITE" id="PS50110">
    <property type="entry name" value="RESPONSE_REGULATORY"/>
    <property type="match status" value="1"/>
</dbReference>
<evidence type="ECO:0000259" key="4">
    <source>
        <dbReference type="PROSITE" id="PS50110"/>
    </source>
</evidence>
<gene>
    <name evidence="5" type="ORF">DJ021_13245</name>
</gene>
<protein>
    <recommendedName>
        <fullName evidence="4">Response regulatory domain-containing protein</fullName>
    </recommendedName>
</protein>
<feature type="modified residue" description="4-aspartylphosphate" evidence="3">
    <location>
        <position position="67"/>
    </location>
</feature>
<comment type="caution">
    <text evidence="5">The sequence shown here is derived from an EMBL/GenBank/DDBJ whole genome shotgun (WGS) entry which is preliminary data.</text>
</comment>
<keyword evidence="6" id="KW-1185">Reference proteome</keyword>
<dbReference type="PANTHER" id="PTHR43384:SF6">
    <property type="entry name" value="SEPTUM SITE-DETERMINING PROTEIN MIND HOMOLOG, CHLOROPLASTIC"/>
    <property type="match status" value="1"/>
</dbReference>
<dbReference type="GO" id="GO:0051782">
    <property type="term" value="P:negative regulation of cell division"/>
    <property type="evidence" value="ECO:0007669"/>
    <property type="project" value="TreeGrafter"/>
</dbReference>